<dbReference type="PROSITE" id="PS00149">
    <property type="entry name" value="SULFATASE_2"/>
    <property type="match status" value="2"/>
</dbReference>
<keyword evidence="7" id="KW-1133">Transmembrane helix</keyword>
<evidence type="ECO:0000256" key="2">
    <source>
        <dbReference type="ARBA" id="ARBA00008779"/>
    </source>
</evidence>
<feature type="signal peptide" evidence="8">
    <location>
        <begin position="1"/>
        <end position="17"/>
    </location>
</feature>
<evidence type="ECO:0000256" key="7">
    <source>
        <dbReference type="SAM" id="Phobius"/>
    </source>
</evidence>
<dbReference type="InterPro" id="IPR017850">
    <property type="entry name" value="Alkaline_phosphatase_core_sf"/>
</dbReference>
<dbReference type="GO" id="GO:0004773">
    <property type="term" value="F:steryl-sulfatase activity"/>
    <property type="evidence" value="ECO:0007669"/>
    <property type="project" value="UniProtKB-EC"/>
</dbReference>
<feature type="transmembrane region" description="Helical" evidence="7">
    <location>
        <begin position="706"/>
        <end position="727"/>
    </location>
</feature>
<dbReference type="Pfam" id="PF14707">
    <property type="entry name" value="Sulfatase_C"/>
    <property type="match status" value="2"/>
</dbReference>
<sequence length="1068" mass="121143">MMLQTIVTLLVLSVVSAKKPPNILIIIADDLGYGDVASSLCTPSRSAMLTGRYPSRTGMVPTPPSRFGIILFLASSAGLPQSEVTIAEQAKSKGYRTGLIGKWHLGLSESKYNDNIFHPNNHGFDYYYGHPLTNVQDWYNDGSSILYHQNPRITWYALTSVIATMLTMYFLYKREYIGLKIVIFVLFSLIFLWSYFFFAFLNMILLNSLLYRNLDIVEQPINLETLSERYTKESIEFLENSTNNNAPFLLVVSWNHVHTALITSKRFRGKSKHGRYGDAVEELDYGTGQIISKLDELGLTDDTLVYFTSDNGAHLEERGMHGEVDGGINSPFKGGKGHPSVDGGIRVPSIVRFPNQIQKNIDINEPTTQMDMFTTLSNLIGADIPKDRHIDGKDIMPLMKQKENITPTPFLYHYCNDEIHAMRYRPPEGNKVWKLVFKEPNYMPGQDKCEGLACLCRNALILNPPVFYELTSDLGERKPIKSDSSIRFEQVEIKRNPSVLHHDADMAYYSLYIYGHCKITKYSFNNCRRPGLWRCRLLRKPTIRTPSIDKLSTQGVKLTHHLTSSALCTPSRSSLLTGRYPSRTGMVPTPPSRFGVILFLASSAGLPQSEITIAEQAKSKGYKTGLIGKWHLGWSESKYNDSVFHPLNHGFDYYYGHPLTNMQDWYDDGSSVFYSQNPMIHWQALASIIAIMLPMYFLYRKKYIGAVILSLILFLICFVWGYVFFAFHHVTLFNSLLYRNFDLVEQPINLETLSERYTKESIEFLENSKKENVPFLLVVSWSHVHTALITSKQFRGKSKHGRYGDAVEEMDYGTGQILSSLAKLGLADDTLVYFTSDNGAHLEERGLHGEVDGGVNTPFKGGKAQTSVDGGIRVPSIVRFPNQIKENIEISEPTTQMDMFTTISNLIGADIPNDRHIDGKDIMPLMKQKENITPNPFLYHYCNNEIHAMRYRPTEGNQIWKLVFKEPNYMPGETKCAGLVCACKNAISLDPPVFYEMTIDLGEHNPIPSDSSEKYRNLRDIMMKELTEHVKSVGTINSQLTISKLLWNPLLQPCCNFPSCKCSDPKYS</sequence>
<dbReference type="GO" id="GO:0004065">
    <property type="term" value="F:arylsulfatase activity"/>
    <property type="evidence" value="ECO:0007669"/>
    <property type="project" value="TreeGrafter"/>
</dbReference>
<keyword evidence="8" id="KW-0732">Signal</keyword>
<dbReference type="Pfam" id="PF00884">
    <property type="entry name" value="Sulfatase"/>
    <property type="match status" value="2"/>
</dbReference>
<evidence type="ECO:0000256" key="5">
    <source>
        <dbReference type="ARBA" id="ARBA00022837"/>
    </source>
</evidence>
<evidence type="ECO:0000259" key="9">
    <source>
        <dbReference type="Pfam" id="PF00884"/>
    </source>
</evidence>
<evidence type="ECO:0000256" key="3">
    <source>
        <dbReference type="ARBA" id="ARBA00022723"/>
    </source>
</evidence>
<comment type="similarity">
    <text evidence="2">Belongs to the sulfatase family.</text>
</comment>
<organism evidence="10 11">
    <name type="scientific">Mytilus edulis</name>
    <name type="common">Blue mussel</name>
    <dbReference type="NCBI Taxonomy" id="6550"/>
    <lineage>
        <taxon>Eukaryota</taxon>
        <taxon>Metazoa</taxon>
        <taxon>Spiralia</taxon>
        <taxon>Lophotrochozoa</taxon>
        <taxon>Mollusca</taxon>
        <taxon>Bivalvia</taxon>
        <taxon>Autobranchia</taxon>
        <taxon>Pteriomorphia</taxon>
        <taxon>Mytilida</taxon>
        <taxon>Mytiloidea</taxon>
        <taxon>Mytilidae</taxon>
        <taxon>Mytilinae</taxon>
        <taxon>Mytilus</taxon>
    </lineage>
</organism>
<keyword evidence="11" id="KW-1185">Reference proteome</keyword>
<reference evidence="10" key="1">
    <citation type="submission" date="2021-03" db="EMBL/GenBank/DDBJ databases">
        <authorList>
            <person name="Bekaert M."/>
        </authorList>
    </citation>
    <scope>NUCLEOTIDE SEQUENCE</scope>
</reference>
<dbReference type="Gene3D" id="1.10.287.550">
    <property type="entry name" value="Helix hairpin bin"/>
    <property type="match status" value="2"/>
</dbReference>
<dbReference type="PANTHER" id="PTHR42693">
    <property type="entry name" value="ARYLSULFATASE FAMILY MEMBER"/>
    <property type="match status" value="1"/>
</dbReference>
<feature type="domain" description="Sulfatase N-terminal" evidence="9">
    <location>
        <begin position="540"/>
        <end position="908"/>
    </location>
</feature>
<dbReference type="OrthoDB" id="103349at2759"/>
<dbReference type="EC" id="3.1.6.2" evidence="10"/>
<dbReference type="PANTHER" id="PTHR42693:SF49">
    <property type="entry name" value="SULFATASE N-TERMINAL DOMAIN-CONTAINING PROTEIN"/>
    <property type="match status" value="1"/>
</dbReference>
<dbReference type="EMBL" id="CAJPWZ010003075">
    <property type="protein sequence ID" value="CAG2251093.1"/>
    <property type="molecule type" value="Genomic_DNA"/>
</dbReference>
<dbReference type="InterPro" id="IPR050738">
    <property type="entry name" value="Sulfatase"/>
</dbReference>
<evidence type="ECO:0000256" key="4">
    <source>
        <dbReference type="ARBA" id="ARBA00022801"/>
    </source>
</evidence>
<comment type="caution">
    <text evidence="10">The sequence shown here is derived from an EMBL/GenBank/DDBJ whole genome shotgun (WGS) entry which is preliminary data.</text>
</comment>
<keyword evidence="4 10" id="KW-0378">Hydrolase</keyword>
<feature type="chain" id="PRO_5035935545" evidence="8">
    <location>
        <begin position="18"/>
        <end position="1068"/>
    </location>
</feature>
<dbReference type="PROSITE" id="PS00523">
    <property type="entry name" value="SULFATASE_1"/>
    <property type="match status" value="2"/>
</dbReference>
<dbReference type="InterPro" id="IPR000917">
    <property type="entry name" value="Sulfatase_N"/>
</dbReference>
<dbReference type="InterPro" id="IPR024607">
    <property type="entry name" value="Sulfatase_CS"/>
</dbReference>
<feature type="domain" description="Sulfatase N-terminal" evidence="9">
    <location>
        <begin position="37"/>
        <end position="381"/>
    </location>
</feature>
<feature type="region of interest" description="Disordered" evidence="6">
    <location>
        <begin position="848"/>
        <end position="867"/>
    </location>
</feature>
<feature type="transmembrane region" description="Helical" evidence="7">
    <location>
        <begin position="153"/>
        <end position="172"/>
    </location>
</feature>
<proteinExistence type="inferred from homology"/>
<comment type="cofactor">
    <cofactor evidence="1">
        <name>Ca(2+)</name>
        <dbReference type="ChEBI" id="CHEBI:29108"/>
    </cofactor>
</comment>
<gene>
    <name evidence="10" type="ORF">MEDL_62792</name>
</gene>
<dbReference type="SUPFAM" id="SSF53649">
    <property type="entry name" value="Alkaline phosphatase-like"/>
    <property type="match status" value="2"/>
</dbReference>
<keyword evidence="5" id="KW-0106">Calcium</keyword>
<dbReference type="AlphaFoldDB" id="A0A8S3V023"/>
<accession>A0A8S3V023</accession>
<dbReference type="Gene3D" id="3.40.720.10">
    <property type="entry name" value="Alkaline Phosphatase, subunit A"/>
    <property type="match status" value="2"/>
</dbReference>
<evidence type="ECO:0000313" key="10">
    <source>
        <dbReference type="EMBL" id="CAG2251093.1"/>
    </source>
</evidence>
<dbReference type="GO" id="GO:0046872">
    <property type="term" value="F:metal ion binding"/>
    <property type="evidence" value="ECO:0007669"/>
    <property type="project" value="UniProtKB-KW"/>
</dbReference>
<feature type="transmembrane region" description="Helical" evidence="7">
    <location>
        <begin position="680"/>
        <end position="699"/>
    </location>
</feature>
<evidence type="ECO:0000256" key="6">
    <source>
        <dbReference type="SAM" id="MobiDB-lite"/>
    </source>
</evidence>
<evidence type="ECO:0000256" key="1">
    <source>
        <dbReference type="ARBA" id="ARBA00001913"/>
    </source>
</evidence>
<keyword evidence="7" id="KW-0472">Membrane</keyword>
<keyword evidence="3" id="KW-0479">Metal-binding</keyword>
<feature type="transmembrane region" description="Helical" evidence="7">
    <location>
        <begin position="181"/>
        <end position="206"/>
    </location>
</feature>
<evidence type="ECO:0000256" key="8">
    <source>
        <dbReference type="SAM" id="SignalP"/>
    </source>
</evidence>
<keyword evidence="7" id="KW-0812">Transmembrane</keyword>
<name>A0A8S3V023_MYTED</name>
<evidence type="ECO:0000313" key="11">
    <source>
        <dbReference type="Proteomes" id="UP000683360"/>
    </source>
</evidence>
<protein>
    <submittedName>
        <fullName evidence="10">STS</fullName>
        <ecNumber evidence="10">3.1.6.2</ecNumber>
    </submittedName>
</protein>
<dbReference type="Gene3D" id="3.30.1120.10">
    <property type="match status" value="2"/>
</dbReference>
<dbReference type="Proteomes" id="UP000683360">
    <property type="component" value="Unassembled WGS sequence"/>
</dbReference>